<comment type="subcellular location">
    <subcellularLocation>
        <location evidence="1">Membrane</location>
        <topology evidence="1">Multi-pass membrane protein</topology>
    </subcellularLocation>
</comment>
<evidence type="ECO:0000256" key="2">
    <source>
        <dbReference type="ARBA" id="ARBA00022692"/>
    </source>
</evidence>
<dbReference type="InterPro" id="IPR052337">
    <property type="entry name" value="SAT4-like"/>
</dbReference>
<dbReference type="OrthoDB" id="5329176at2759"/>
<protein>
    <recommendedName>
        <fullName evidence="7">Rhodopsin domain-containing protein</fullName>
    </recommendedName>
</protein>
<organism evidence="8 9">
    <name type="scientific">Corynespora cassiicola Philippines</name>
    <dbReference type="NCBI Taxonomy" id="1448308"/>
    <lineage>
        <taxon>Eukaryota</taxon>
        <taxon>Fungi</taxon>
        <taxon>Dikarya</taxon>
        <taxon>Ascomycota</taxon>
        <taxon>Pezizomycotina</taxon>
        <taxon>Dothideomycetes</taxon>
        <taxon>Pleosporomycetidae</taxon>
        <taxon>Pleosporales</taxon>
        <taxon>Corynesporascaceae</taxon>
        <taxon>Corynespora</taxon>
    </lineage>
</organism>
<feature type="domain" description="Rhodopsin" evidence="7">
    <location>
        <begin position="3"/>
        <end position="191"/>
    </location>
</feature>
<feature type="transmembrane region" description="Helical" evidence="6">
    <location>
        <begin position="123"/>
        <end position="145"/>
    </location>
</feature>
<feature type="transmembrane region" description="Helical" evidence="6">
    <location>
        <begin position="34"/>
        <end position="67"/>
    </location>
</feature>
<evidence type="ECO:0000256" key="6">
    <source>
        <dbReference type="SAM" id="Phobius"/>
    </source>
</evidence>
<keyword evidence="9" id="KW-1185">Reference proteome</keyword>
<keyword evidence="2 6" id="KW-0812">Transmembrane</keyword>
<evidence type="ECO:0000259" key="7">
    <source>
        <dbReference type="Pfam" id="PF20684"/>
    </source>
</evidence>
<evidence type="ECO:0000256" key="3">
    <source>
        <dbReference type="ARBA" id="ARBA00022989"/>
    </source>
</evidence>
<dbReference type="GO" id="GO:0016020">
    <property type="term" value="C:membrane"/>
    <property type="evidence" value="ECO:0007669"/>
    <property type="project" value="UniProtKB-SubCell"/>
</dbReference>
<proteinExistence type="inferred from homology"/>
<dbReference type="PANTHER" id="PTHR33048:SF129">
    <property type="entry name" value="INTEGRAL MEMBRANE PROTEIN-RELATED"/>
    <property type="match status" value="1"/>
</dbReference>
<feature type="non-terminal residue" evidence="8">
    <location>
        <position position="210"/>
    </location>
</feature>
<sequence>LAIEVIYLGTTTLTRISILTFYRRITSSLVSPPLMIAVWISIIFVAAYGISFIFVLIFTCWPVEAYWYRFTTSWLRAHPHYKCHDELTTLVVIISISTAQDFIVCILPMFVVRKLRLPFRQKLALVGIFSLGLGTCAVGALRIHYAHRVFYYVKSGSPTYDITWEALGSWVSTAVEANFAIICASAPALKVFCTCLKSGDQEQRSFGWYG</sequence>
<reference evidence="8 9" key="1">
    <citation type="journal article" date="2018" name="Front. Microbiol.">
        <title>Genome-Wide Analysis of Corynespora cassiicola Leaf Fall Disease Putative Effectors.</title>
        <authorList>
            <person name="Lopez D."/>
            <person name="Ribeiro S."/>
            <person name="Label P."/>
            <person name="Fumanal B."/>
            <person name="Venisse J.S."/>
            <person name="Kohler A."/>
            <person name="de Oliveira R.R."/>
            <person name="Labutti K."/>
            <person name="Lipzen A."/>
            <person name="Lail K."/>
            <person name="Bauer D."/>
            <person name="Ohm R.A."/>
            <person name="Barry K.W."/>
            <person name="Spatafora J."/>
            <person name="Grigoriev I.V."/>
            <person name="Martin F.M."/>
            <person name="Pujade-Renaud V."/>
        </authorList>
    </citation>
    <scope>NUCLEOTIDE SEQUENCE [LARGE SCALE GENOMIC DNA]</scope>
    <source>
        <strain evidence="8 9">Philippines</strain>
    </source>
</reference>
<feature type="non-terminal residue" evidence="8">
    <location>
        <position position="1"/>
    </location>
</feature>
<dbReference type="InterPro" id="IPR049326">
    <property type="entry name" value="Rhodopsin_dom_fungi"/>
</dbReference>
<dbReference type="Pfam" id="PF20684">
    <property type="entry name" value="Fung_rhodopsin"/>
    <property type="match status" value="1"/>
</dbReference>
<accession>A0A2T2NJ06</accession>
<dbReference type="EMBL" id="KZ678137">
    <property type="protein sequence ID" value="PSN65236.1"/>
    <property type="molecule type" value="Genomic_DNA"/>
</dbReference>
<evidence type="ECO:0000256" key="1">
    <source>
        <dbReference type="ARBA" id="ARBA00004141"/>
    </source>
</evidence>
<gene>
    <name evidence="8" type="ORF">BS50DRAFT_458561</name>
</gene>
<dbReference type="STRING" id="1448308.A0A2T2NJ06"/>
<dbReference type="Proteomes" id="UP000240883">
    <property type="component" value="Unassembled WGS sequence"/>
</dbReference>
<evidence type="ECO:0000256" key="5">
    <source>
        <dbReference type="ARBA" id="ARBA00038359"/>
    </source>
</evidence>
<dbReference type="PANTHER" id="PTHR33048">
    <property type="entry name" value="PTH11-LIKE INTEGRAL MEMBRANE PROTEIN (AFU_ORTHOLOGUE AFUA_5G11245)"/>
    <property type="match status" value="1"/>
</dbReference>
<evidence type="ECO:0000256" key="4">
    <source>
        <dbReference type="ARBA" id="ARBA00023136"/>
    </source>
</evidence>
<dbReference type="AlphaFoldDB" id="A0A2T2NJ06"/>
<feature type="transmembrane region" description="Helical" evidence="6">
    <location>
        <begin position="87"/>
        <end position="111"/>
    </location>
</feature>
<comment type="similarity">
    <text evidence="5">Belongs to the SAT4 family.</text>
</comment>
<keyword evidence="3 6" id="KW-1133">Transmembrane helix</keyword>
<keyword evidence="4 6" id="KW-0472">Membrane</keyword>
<name>A0A2T2NJ06_CORCC</name>
<evidence type="ECO:0000313" key="9">
    <source>
        <dbReference type="Proteomes" id="UP000240883"/>
    </source>
</evidence>
<evidence type="ECO:0000313" key="8">
    <source>
        <dbReference type="EMBL" id="PSN65236.1"/>
    </source>
</evidence>